<evidence type="ECO:0000259" key="6">
    <source>
        <dbReference type="Pfam" id="PF00389"/>
    </source>
</evidence>
<name>A0ABR5AXB7_BACBA</name>
<dbReference type="InterPro" id="IPR036291">
    <property type="entry name" value="NAD(P)-bd_dom_sf"/>
</dbReference>
<comment type="caution">
    <text evidence="8">The sequence shown here is derived from an EMBL/GenBank/DDBJ whole genome shotgun (WGS) entry which is preliminary data.</text>
</comment>
<dbReference type="SUPFAM" id="SSF51735">
    <property type="entry name" value="NAD(P)-binding Rossmann-fold domains"/>
    <property type="match status" value="1"/>
</dbReference>
<dbReference type="InterPro" id="IPR029752">
    <property type="entry name" value="D-isomer_DH_CS1"/>
</dbReference>
<dbReference type="Gene3D" id="3.40.50.720">
    <property type="entry name" value="NAD(P)-binding Rossmann-like Domain"/>
    <property type="match status" value="2"/>
</dbReference>
<dbReference type="Pfam" id="PF00389">
    <property type="entry name" value="2-Hacid_dh"/>
    <property type="match status" value="1"/>
</dbReference>
<sequence>MSCLVYIPQDIEAEGKNYLLERGYELRIGSDLSQKTLMNEIRDCEALLTRSMAAISKEVIAAGRRLKVIAKYGVGLDNINVRAATERGIYVTNTPEANANTVAEHVMAFILALSKQLMAADKELRKGNYEVRHQLLSMDLEGKTLGVIGLGRIGRLLAQKAGKGFGMRVIGYDPYLTANPDRDIEFAADIERVFRHSDVISLHLPLTEATKGAIGSREFAWMKSSAYFVNASRGEIVKEKDLVEALKTGAIAGAGIDVFEEEPPSENNPLFQLENVIVSPHSAALTTEASARMAIHAAMQVDQVLRGRRPEWAVNEPQNREKMNGTGKLMKRL</sequence>
<dbReference type="Pfam" id="PF02826">
    <property type="entry name" value="2-Hacid_dh_C"/>
    <property type="match status" value="1"/>
</dbReference>
<keyword evidence="3 5" id="KW-0560">Oxidoreductase</keyword>
<keyword evidence="9" id="KW-1185">Reference proteome</keyword>
<dbReference type="CDD" id="cd12173">
    <property type="entry name" value="PGDH_4"/>
    <property type="match status" value="1"/>
</dbReference>
<keyword evidence="4" id="KW-0520">NAD</keyword>
<dbReference type="PANTHER" id="PTHR42789:SF1">
    <property type="entry name" value="D-ISOMER SPECIFIC 2-HYDROXYACID DEHYDROGENASE FAMILY PROTEIN (AFU_ORTHOLOGUE AFUA_6G10090)"/>
    <property type="match status" value="1"/>
</dbReference>
<keyword evidence="2" id="KW-0028">Amino-acid biosynthesis</keyword>
<evidence type="ECO:0000313" key="8">
    <source>
        <dbReference type="EMBL" id="KIL79402.1"/>
    </source>
</evidence>
<dbReference type="RefSeq" id="WP_041113491.1">
    <property type="nucleotide sequence ID" value="NZ_JARTHD010000018.1"/>
</dbReference>
<evidence type="ECO:0000256" key="1">
    <source>
        <dbReference type="ARBA" id="ARBA00005854"/>
    </source>
</evidence>
<evidence type="ECO:0000256" key="2">
    <source>
        <dbReference type="ARBA" id="ARBA00022605"/>
    </source>
</evidence>
<dbReference type="Proteomes" id="UP000031982">
    <property type="component" value="Unassembled WGS sequence"/>
</dbReference>
<dbReference type="EMBL" id="JXLP01000003">
    <property type="protein sequence ID" value="KIL79402.1"/>
    <property type="molecule type" value="Genomic_DNA"/>
</dbReference>
<evidence type="ECO:0000256" key="4">
    <source>
        <dbReference type="ARBA" id="ARBA00023027"/>
    </source>
</evidence>
<dbReference type="PROSITE" id="PS00065">
    <property type="entry name" value="D_2_HYDROXYACID_DH_1"/>
    <property type="match status" value="1"/>
</dbReference>
<feature type="domain" description="D-isomer specific 2-hydroxyacid dehydrogenase NAD-binding" evidence="7">
    <location>
        <begin position="107"/>
        <end position="283"/>
    </location>
</feature>
<comment type="similarity">
    <text evidence="1 5">Belongs to the D-isomer specific 2-hydroxyacid dehydrogenase family.</text>
</comment>
<dbReference type="InterPro" id="IPR006139">
    <property type="entry name" value="D-isomer_2_OHA_DH_cat_dom"/>
</dbReference>
<dbReference type="SUPFAM" id="SSF52283">
    <property type="entry name" value="Formate/glycerate dehydrogenase catalytic domain-like"/>
    <property type="match status" value="1"/>
</dbReference>
<evidence type="ECO:0000256" key="5">
    <source>
        <dbReference type="RuleBase" id="RU003719"/>
    </source>
</evidence>
<dbReference type="InterPro" id="IPR006140">
    <property type="entry name" value="D-isomer_DH_NAD-bd"/>
</dbReference>
<evidence type="ECO:0000256" key="3">
    <source>
        <dbReference type="ARBA" id="ARBA00023002"/>
    </source>
</evidence>
<dbReference type="PANTHER" id="PTHR42789">
    <property type="entry name" value="D-ISOMER SPECIFIC 2-HYDROXYACID DEHYDROGENASE FAMILY PROTEIN (AFU_ORTHOLOGUE AFUA_6G10090)"/>
    <property type="match status" value="1"/>
</dbReference>
<protein>
    <submittedName>
        <fullName evidence="8">D-3-phosphoglycerate dehydrogenase</fullName>
    </submittedName>
</protein>
<proteinExistence type="inferred from homology"/>
<organism evidence="8 9">
    <name type="scientific">Bacillus badius</name>
    <dbReference type="NCBI Taxonomy" id="1455"/>
    <lineage>
        <taxon>Bacteria</taxon>
        <taxon>Bacillati</taxon>
        <taxon>Bacillota</taxon>
        <taxon>Bacilli</taxon>
        <taxon>Bacillales</taxon>
        <taxon>Bacillaceae</taxon>
        <taxon>Pseudobacillus</taxon>
    </lineage>
</organism>
<feature type="domain" description="D-isomer specific 2-hydroxyacid dehydrogenase catalytic" evidence="6">
    <location>
        <begin position="9"/>
        <end position="315"/>
    </location>
</feature>
<evidence type="ECO:0000313" key="9">
    <source>
        <dbReference type="Proteomes" id="UP000031982"/>
    </source>
</evidence>
<accession>A0ABR5AXB7</accession>
<dbReference type="InterPro" id="IPR050857">
    <property type="entry name" value="D-2-hydroxyacid_DH"/>
</dbReference>
<gene>
    <name evidence="8" type="ORF">SD77_3268</name>
</gene>
<evidence type="ECO:0000259" key="7">
    <source>
        <dbReference type="Pfam" id="PF02826"/>
    </source>
</evidence>
<reference evidence="8 9" key="1">
    <citation type="submission" date="2015-01" db="EMBL/GenBank/DDBJ databases">
        <title>Genome Assembly of Bacillus badius MTCC 1458.</title>
        <authorList>
            <person name="Verma A."/>
            <person name="Khatri I."/>
            <person name="Mual P."/>
            <person name="Subramanian S."/>
            <person name="Krishnamurthi S."/>
        </authorList>
    </citation>
    <scope>NUCLEOTIDE SEQUENCE [LARGE SCALE GENOMIC DNA]</scope>
    <source>
        <strain evidence="8 9">MTCC 1458</strain>
    </source>
</reference>